<dbReference type="EMBL" id="JANRHA010000024">
    <property type="protein sequence ID" value="MDG3017121.1"/>
    <property type="molecule type" value="Genomic_DNA"/>
</dbReference>
<dbReference type="SUPFAM" id="SSF55486">
    <property type="entry name" value="Metalloproteases ('zincins'), catalytic domain"/>
    <property type="match status" value="1"/>
</dbReference>
<protein>
    <submittedName>
        <fullName evidence="1">Metallopeptidase</fullName>
    </submittedName>
</protein>
<proteinExistence type="predicted"/>
<comment type="caution">
    <text evidence="1">The sequence shown here is derived from an EMBL/GenBank/DDBJ whole genome shotgun (WGS) entry which is preliminary data.</text>
</comment>
<accession>A0A9X4RJF2</accession>
<sequence length="478" mass="50719">MTSAPTHFRRAVATPVLALVLAVLAGCSTTLSGRAVSIYHDPYTVAGLPATDGPSGARPGVPDARLPITGGTSDPVDRLAANALSDIADYWKTQYPKTFHRQFHPVEKFESWDSRRAGDLTFCGDPTEHLVNAGYCREDDAMGWDRGTLMPTVERAFGPLAVVVILAHEYGHAVQMRSRSVAASAPTIVLEQQADCYAGAFMRSVAEGGSRHFTMNTSDGLSRVLAAMISTRDNEHTTMASAHGSAFDRVTAFQFGFTSGPDRCTRIDADDIDQRQDDLPQPFTVTGRDGRELPVDAKSLDAVMASLQQVFTLRDRPKLDLRGIDSHCVDAQSTSPASYCPATNTVSVDLPALAARGAVTDRADEFPTHVQGDFSAFLLVASRFAIAVQRQGGAAITGAEAAVRGACLSGAWAGATATSPDGLQLSPGDLDEAVSELLSDGLAAADVDGRSVPSGFSRVDAFRAGVLGGRTLCEHRYR</sequence>
<evidence type="ECO:0000313" key="2">
    <source>
        <dbReference type="Proteomes" id="UP001152755"/>
    </source>
</evidence>
<dbReference type="RefSeq" id="WP_277835804.1">
    <property type="nucleotide sequence ID" value="NZ_JAAIVF010000010.1"/>
</dbReference>
<name>A0A9X4RJF2_9ACTN</name>
<gene>
    <name evidence="1" type="ORF">NVS88_21430</name>
</gene>
<dbReference type="AlphaFoldDB" id="A0A9X4RJF2"/>
<dbReference type="Proteomes" id="UP001152755">
    <property type="component" value="Unassembled WGS sequence"/>
</dbReference>
<evidence type="ECO:0000313" key="1">
    <source>
        <dbReference type="EMBL" id="MDG3017121.1"/>
    </source>
</evidence>
<organism evidence="1 2">
    <name type="scientific">Speluncibacter jeojiensis</name>
    <dbReference type="NCBI Taxonomy" id="2710754"/>
    <lineage>
        <taxon>Bacteria</taxon>
        <taxon>Bacillati</taxon>
        <taxon>Actinomycetota</taxon>
        <taxon>Actinomycetes</taxon>
        <taxon>Mycobacteriales</taxon>
        <taxon>Speluncibacteraceae</taxon>
        <taxon>Speluncibacter</taxon>
    </lineage>
</organism>
<reference evidence="1" key="1">
    <citation type="submission" date="2022-08" db="EMBL/GenBank/DDBJ databases">
        <title>Genome analysis of Corynebacteriales strain.</title>
        <authorList>
            <person name="Lee S.D."/>
        </authorList>
    </citation>
    <scope>NUCLEOTIDE SEQUENCE</scope>
    <source>
        <strain evidence="1">D3-21</strain>
    </source>
</reference>
<keyword evidence="2" id="KW-1185">Reference proteome</keyword>